<dbReference type="InterPro" id="IPR006905">
    <property type="entry name" value="Flavin_halogenase"/>
</dbReference>
<gene>
    <name evidence="1" type="ORF">WNY63_18380</name>
</gene>
<dbReference type="InterPro" id="IPR050816">
    <property type="entry name" value="Flavin-dep_Halogenase_NPB"/>
</dbReference>
<keyword evidence="2" id="KW-1185">Reference proteome</keyword>
<name>A0ABU9U6M0_9GAMM</name>
<dbReference type="InterPro" id="IPR036188">
    <property type="entry name" value="FAD/NAD-bd_sf"/>
</dbReference>
<comment type="caution">
    <text evidence="1">The sequence shown here is derived from an EMBL/GenBank/DDBJ whole genome shotgun (WGS) entry which is preliminary data.</text>
</comment>
<accession>A0ABU9U6M0</accession>
<dbReference type="Proteomes" id="UP001388366">
    <property type="component" value="Unassembled WGS sequence"/>
</dbReference>
<proteinExistence type="predicted"/>
<sequence>MNKKNIRDIVILGGGTAGWLTANHIASHYKESITAGNLSVRLIDSPDIATIGVGEGTVPVIRETLKSFGISETQLLMQCDATFKQSIKFVDWTYNPSEKPNNFYHHLFEYPHLGSDSINTFWLQNKDKCPAHYASCVSIQHDICEANLAPKNIQTPEYCGIVNYAYHLDASKFTELLKENAIKNLAVKHTHAHVSNVKLSPDGYISELELLNEGVVSGDLFVDCSGFEGKLIKKTLNGSFVDKSGVLLCDTALAIQVPYEKNERTIKPYTVAHAQKAGWIWDIGLTTRRGVGLVYSSNHMNEESAYKELAKYLGKDSVDARKIPMQTGYQKEPWLKNCVSIGLSQGFVEPLEATGLLVFDMTAKMLATKLPINFNEMQNIAKDYNQQVGAIWENIIDFIKLHYCISKRDDTQFWLDNRDQANIPDGLLQKLKYWHTHIPSQFDFERTTDLFKLENYLYVMYGMDFNIDKGAIAQRYPSRSSATVHISKIQQASILAMKGLQGQRDLLIKIKQHGLGKI</sequence>
<dbReference type="SUPFAM" id="SSF51905">
    <property type="entry name" value="FAD/NAD(P)-binding domain"/>
    <property type="match status" value="1"/>
</dbReference>
<dbReference type="PANTHER" id="PTHR43747:SF4">
    <property type="entry name" value="FLAVIN-DEPENDENT TRYPTOPHAN HALOGENASE"/>
    <property type="match status" value="1"/>
</dbReference>
<dbReference type="Gene3D" id="3.50.50.60">
    <property type="entry name" value="FAD/NAD(P)-binding domain"/>
    <property type="match status" value="1"/>
</dbReference>
<dbReference type="RefSeq" id="WP_342884499.1">
    <property type="nucleotide sequence ID" value="NZ_JBBMQU010000046.1"/>
</dbReference>
<dbReference type="Pfam" id="PF04820">
    <property type="entry name" value="Trp_halogenase"/>
    <property type="match status" value="1"/>
</dbReference>
<dbReference type="EMBL" id="JBBMQU010000046">
    <property type="protein sequence ID" value="MEM5552690.1"/>
    <property type="molecule type" value="Genomic_DNA"/>
</dbReference>
<evidence type="ECO:0000313" key="2">
    <source>
        <dbReference type="Proteomes" id="UP001388366"/>
    </source>
</evidence>
<dbReference type="PIRSF" id="PIRSF011396">
    <property type="entry name" value="Trp_halogenase"/>
    <property type="match status" value="1"/>
</dbReference>
<reference evidence="1 2" key="1">
    <citation type="submission" date="2024-03" db="EMBL/GenBank/DDBJ databases">
        <title>Community enrichment and isolation of bacterial strains for fucoidan degradation.</title>
        <authorList>
            <person name="Sichert A."/>
        </authorList>
    </citation>
    <scope>NUCLEOTIDE SEQUENCE [LARGE SCALE GENOMIC DNA]</scope>
    <source>
        <strain evidence="1 2">AS81</strain>
    </source>
</reference>
<evidence type="ECO:0000313" key="1">
    <source>
        <dbReference type="EMBL" id="MEM5552690.1"/>
    </source>
</evidence>
<protein>
    <submittedName>
        <fullName evidence="1">Tryptophan halogenase family protein</fullName>
    </submittedName>
</protein>
<dbReference type="PANTHER" id="PTHR43747">
    <property type="entry name" value="FAD-BINDING PROTEIN"/>
    <property type="match status" value="1"/>
</dbReference>
<organism evidence="1 2">
    <name type="scientific">Pseudoalteromonas neustonica</name>
    <dbReference type="NCBI Taxonomy" id="1840331"/>
    <lineage>
        <taxon>Bacteria</taxon>
        <taxon>Pseudomonadati</taxon>
        <taxon>Pseudomonadota</taxon>
        <taxon>Gammaproteobacteria</taxon>
        <taxon>Alteromonadales</taxon>
        <taxon>Pseudoalteromonadaceae</taxon>
        <taxon>Pseudoalteromonas</taxon>
    </lineage>
</organism>
<dbReference type="InterPro" id="IPR033856">
    <property type="entry name" value="Trp_halogen"/>
</dbReference>